<dbReference type="GO" id="GO:0048315">
    <property type="term" value="P:conidium formation"/>
    <property type="evidence" value="ECO:0007669"/>
    <property type="project" value="UniProtKB-KW"/>
</dbReference>
<comment type="subcellular location">
    <subcellularLocation>
        <location evidence="1">Nucleus</location>
    </subcellularLocation>
</comment>
<dbReference type="GO" id="GO:0005634">
    <property type="term" value="C:nucleus"/>
    <property type="evidence" value="ECO:0007669"/>
    <property type="project" value="UniProtKB-SubCell"/>
</dbReference>
<dbReference type="FunFam" id="3.30.160.60:FF:001498">
    <property type="entry name" value="Zinc finger protein 404"/>
    <property type="match status" value="1"/>
</dbReference>
<dbReference type="PROSITE" id="PS50157">
    <property type="entry name" value="ZINC_FINGER_C2H2_2"/>
    <property type="match status" value="3"/>
</dbReference>
<dbReference type="GO" id="GO:0000785">
    <property type="term" value="C:chromatin"/>
    <property type="evidence" value="ECO:0007669"/>
    <property type="project" value="TreeGrafter"/>
</dbReference>
<feature type="domain" description="C2H2-type" evidence="16">
    <location>
        <begin position="473"/>
        <end position="500"/>
    </location>
</feature>
<evidence type="ECO:0000256" key="15">
    <source>
        <dbReference type="SAM" id="MobiDB-lite"/>
    </source>
</evidence>
<dbReference type="GO" id="GO:0000981">
    <property type="term" value="F:DNA-binding transcription factor activity, RNA polymerase II-specific"/>
    <property type="evidence" value="ECO:0007669"/>
    <property type="project" value="TreeGrafter"/>
</dbReference>
<keyword evidence="8" id="KW-0238">DNA-binding</keyword>
<dbReference type="Gene3D" id="3.30.160.60">
    <property type="entry name" value="Classic Zinc Finger"/>
    <property type="match status" value="5"/>
</dbReference>
<evidence type="ECO:0000256" key="13">
    <source>
        <dbReference type="ARBA" id="ARBA00044085"/>
    </source>
</evidence>
<evidence type="ECO:0000256" key="11">
    <source>
        <dbReference type="ARBA" id="ARBA00023242"/>
    </source>
</evidence>
<evidence type="ECO:0000313" key="17">
    <source>
        <dbReference type="EMBL" id="EPS32135.1"/>
    </source>
</evidence>
<dbReference type="STRING" id="933388.S7ZN77"/>
<evidence type="ECO:0000313" key="18">
    <source>
        <dbReference type="Proteomes" id="UP000019376"/>
    </source>
</evidence>
<keyword evidence="6" id="KW-0749">Sporulation</keyword>
<dbReference type="SMART" id="SM00355">
    <property type="entry name" value="ZnF_C2H2"/>
    <property type="match status" value="6"/>
</dbReference>
<evidence type="ECO:0000256" key="2">
    <source>
        <dbReference type="ARBA" id="ARBA00022723"/>
    </source>
</evidence>
<dbReference type="InterPro" id="IPR013087">
    <property type="entry name" value="Znf_C2H2_type"/>
</dbReference>
<feature type="region of interest" description="Disordered" evidence="15">
    <location>
        <begin position="543"/>
        <end position="579"/>
    </location>
</feature>
<keyword evidence="9" id="KW-0010">Activator</keyword>
<feature type="domain" description="C2H2-type" evidence="16">
    <location>
        <begin position="445"/>
        <end position="472"/>
    </location>
</feature>
<accession>S7ZN77</accession>
<feature type="compositionally biased region" description="Low complexity" evidence="15">
    <location>
        <begin position="319"/>
        <end position="340"/>
    </location>
</feature>
<feature type="domain" description="C2H2-type" evidence="16">
    <location>
        <begin position="530"/>
        <end position="555"/>
    </location>
</feature>
<evidence type="ECO:0000259" key="16">
    <source>
        <dbReference type="PROSITE" id="PS50157"/>
    </source>
</evidence>
<dbReference type="PhylomeDB" id="S7ZN77"/>
<dbReference type="InterPro" id="IPR036236">
    <property type="entry name" value="Znf_C2H2_sf"/>
</dbReference>
<dbReference type="GO" id="GO:0030435">
    <property type="term" value="P:sporulation resulting in formation of a cellular spore"/>
    <property type="evidence" value="ECO:0007669"/>
    <property type="project" value="UniProtKB-KW"/>
</dbReference>
<dbReference type="SUPFAM" id="SSF57667">
    <property type="entry name" value="beta-beta-alpha zinc fingers"/>
    <property type="match status" value="3"/>
</dbReference>
<protein>
    <recommendedName>
        <fullName evidence="13">C2H2 type master regulator of conidiophore development brlA</fullName>
    </recommendedName>
</protein>
<feature type="region of interest" description="Disordered" evidence="15">
    <location>
        <begin position="293"/>
        <end position="361"/>
    </location>
</feature>
<feature type="compositionally biased region" description="Polar residues" evidence="15">
    <location>
        <begin position="352"/>
        <end position="361"/>
    </location>
</feature>
<dbReference type="HOGENOM" id="CLU_035240_1_0_1"/>
<feature type="compositionally biased region" description="Basic and acidic residues" evidence="15">
    <location>
        <begin position="545"/>
        <end position="558"/>
    </location>
</feature>
<evidence type="ECO:0000256" key="5">
    <source>
        <dbReference type="ARBA" id="ARBA00022833"/>
    </source>
</evidence>
<evidence type="ECO:0000256" key="3">
    <source>
        <dbReference type="ARBA" id="ARBA00022737"/>
    </source>
</evidence>
<sequence>MASHTQTSDFCLECRWEDLHIDPKTENEPSTQHPDAHWNCTDAQHHTSLAHCGVEEADTCEVDACEADTCEAETCVDDCDRDCESVCDGYAACGASTTCSVADCDEDHCESAEPVCLENHCCEDATEHDCTFESILGITPSIFDSSHFLPSSTAVQPPLGEMGKSVAYMAPTSLDSCSQYEFLSSYQAHATQCEQHVQNHLGCQDFRKDWQEMLSHQNQPLPQELHIDPTEIYQILGVGSDFANCHYSHLGTNHQEHMIPGTFGHINHEPVGCLEQEHHHHHRHHVPVEFKNPNDFTLHVHGPHRSHHRCRSHHHHTHPYSPYSRQSRSSVSSHFMSSPRDTPPPLDKDLSSVLTTPEQTAQDPTVHQCKWLTSINGIQTSCGAVFADSGALQDHLVAEHTNTIQGAKGKGYYCRWQGCYRPDEAFSQKSKLQGHFLTHSHYKNFKCSVCGKNFARQATLDRHERSHRGDKPYKCKTCGKTFTDSSELKTHSRIHTGEKPFKCTFPGCKFETGDSSNMSSHRLTHGERKHKCTYPGCSKSFTRPDQLKRHQRTTHDTRISSTHPSPDIALLPQNPLITT</sequence>
<keyword evidence="5" id="KW-0862">Zinc</keyword>
<keyword evidence="10" id="KW-0804">Transcription</keyword>
<dbReference type="GO" id="GO:0008270">
    <property type="term" value="F:zinc ion binding"/>
    <property type="evidence" value="ECO:0007669"/>
    <property type="project" value="UniProtKB-KW"/>
</dbReference>
<keyword evidence="4 14" id="KW-0863">Zinc-finger</keyword>
<dbReference type="PANTHER" id="PTHR14003:SF19">
    <property type="entry name" value="YY2 TRANSCRIPTION FACTOR"/>
    <property type="match status" value="1"/>
</dbReference>
<evidence type="ECO:0000256" key="4">
    <source>
        <dbReference type="ARBA" id="ARBA00022771"/>
    </source>
</evidence>
<gene>
    <name evidence="17" type="ORF">PDE_07094</name>
</gene>
<name>S7ZN77_PENO1</name>
<keyword evidence="12" id="KW-0183">Conidiation</keyword>
<keyword evidence="3" id="KW-0677">Repeat</keyword>
<dbReference type="Proteomes" id="UP000019376">
    <property type="component" value="Unassembled WGS sequence"/>
</dbReference>
<dbReference type="EMBL" id="KB644414">
    <property type="protein sequence ID" value="EPS32135.1"/>
    <property type="molecule type" value="Genomic_DNA"/>
</dbReference>
<reference evidence="17 18" key="1">
    <citation type="journal article" date="2013" name="PLoS ONE">
        <title>Genomic and secretomic analyses reveal unique features of the lignocellulolytic enzyme system of Penicillium decumbens.</title>
        <authorList>
            <person name="Liu G."/>
            <person name="Zhang L."/>
            <person name="Wei X."/>
            <person name="Zou G."/>
            <person name="Qin Y."/>
            <person name="Ma L."/>
            <person name="Li J."/>
            <person name="Zheng H."/>
            <person name="Wang S."/>
            <person name="Wang C."/>
            <person name="Xun L."/>
            <person name="Zhao G.-P."/>
            <person name="Zhou Z."/>
            <person name="Qu Y."/>
        </authorList>
    </citation>
    <scope>NUCLEOTIDE SEQUENCE [LARGE SCALE GENOMIC DNA]</scope>
    <source>
        <strain evidence="18">114-2 / CGMCC 5302</strain>
    </source>
</reference>
<evidence type="ECO:0000256" key="10">
    <source>
        <dbReference type="ARBA" id="ARBA00023163"/>
    </source>
</evidence>
<dbReference type="FunFam" id="3.30.160.60:FF:001704">
    <property type="entry name" value="C2H2 transcription factor, putative"/>
    <property type="match status" value="1"/>
</dbReference>
<dbReference type="PROSITE" id="PS00028">
    <property type="entry name" value="ZINC_FINGER_C2H2_1"/>
    <property type="match status" value="3"/>
</dbReference>
<evidence type="ECO:0000256" key="9">
    <source>
        <dbReference type="ARBA" id="ARBA00023159"/>
    </source>
</evidence>
<evidence type="ECO:0000256" key="12">
    <source>
        <dbReference type="ARBA" id="ARBA00023321"/>
    </source>
</evidence>
<dbReference type="PANTHER" id="PTHR14003">
    <property type="entry name" value="TRANSCRIPTIONAL REPRESSOR PROTEIN YY"/>
    <property type="match status" value="1"/>
</dbReference>
<keyword evidence="7" id="KW-0805">Transcription regulation</keyword>
<proteinExistence type="predicted"/>
<dbReference type="GO" id="GO:0000978">
    <property type="term" value="F:RNA polymerase II cis-regulatory region sequence-specific DNA binding"/>
    <property type="evidence" value="ECO:0007669"/>
    <property type="project" value="TreeGrafter"/>
</dbReference>
<keyword evidence="2" id="KW-0479">Metal-binding</keyword>
<dbReference type="AlphaFoldDB" id="S7ZN77"/>
<dbReference type="eggNOG" id="KOG1721">
    <property type="taxonomic scope" value="Eukaryota"/>
</dbReference>
<dbReference type="GO" id="GO:0005667">
    <property type="term" value="C:transcription regulator complex"/>
    <property type="evidence" value="ECO:0007669"/>
    <property type="project" value="TreeGrafter"/>
</dbReference>
<evidence type="ECO:0000256" key="6">
    <source>
        <dbReference type="ARBA" id="ARBA00022969"/>
    </source>
</evidence>
<keyword evidence="11" id="KW-0539">Nucleus</keyword>
<dbReference type="OrthoDB" id="3437960at2759"/>
<feature type="compositionally biased region" description="Basic residues" evidence="15">
    <location>
        <begin position="301"/>
        <end position="318"/>
    </location>
</feature>
<evidence type="ECO:0000256" key="14">
    <source>
        <dbReference type="PROSITE-ProRule" id="PRU00042"/>
    </source>
</evidence>
<evidence type="ECO:0000256" key="8">
    <source>
        <dbReference type="ARBA" id="ARBA00023125"/>
    </source>
</evidence>
<evidence type="ECO:0000256" key="1">
    <source>
        <dbReference type="ARBA" id="ARBA00004123"/>
    </source>
</evidence>
<evidence type="ECO:0000256" key="7">
    <source>
        <dbReference type="ARBA" id="ARBA00023015"/>
    </source>
</evidence>
<organism evidence="17 18">
    <name type="scientific">Penicillium oxalicum (strain 114-2 / CGMCC 5302)</name>
    <name type="common">Penicillium decumbens</name>
    <dbReference type="NCBI Taxonomy" id="933388"/>
    <lineage>
        <taxon>Eukaryota</taxon>
        <taxon>Fungi</taxon>
        <taxon>Dikarya</taxon>
        <taxon>Ascomycota</taxon>
        <taxon>Pezizomycotina</taxon>
        <taxon>Eurotiomycetes</taxon>
        <taxon>Eurotiomycetidae</taxon>
        <taxon>Eurotiales</taxon>
        <taxon>Aspergillaceae</taxon>
        <taxon>Penicillium</taxon>
    </lineage>
</organism>
<dbReference type="Pfam" id="PF00096">
    <property type="entry name" value="zf-C2H2"/>
    <property type="match status" value="3"/>
</dbReference>
<keyword evidence="18" id="KW-1185">Reference proteome</keyword>